<evidence type="ECO:0000256" key="1">
    <source>
        <dbReference type="SAM" id="Coils"/>
    </source>
</evidence>
<accession>A0AAQ3PUF8</accession>
<sequence length="72" mass="8889">MKEIIFNEGQLNRFTKKQIIELFLAQQEQLQKQTTQLEELNRKFDLIYEQLTMSRADRFAQKTEKFDYDRNR</sequence>
<evidence type="ECO:0000313" key="3">
    <source>
        <dbReference type="Proteomes" id="UP001243496"/>
    </source>
</evidence>
<name>A0AAQ3PUF8_ANAHA</name>
<feature type="coiled-coil region" evidence="1">
    <location>
        <begin position="23"/>
        <end position="50"/>
    </location>
</feature>
<evidence type="ECO:0000313" key="2">
    <source>
        <dbReference type="EMBL" id="WMD17214.1"/>
    </source>
</evidence>
<dbReference type="AlphaFoldDB" id="A0AAQ3PUF8"/>
<dbReference type="EMBL" id="CP132968">
    <property type="protein sequence ID" value="WMD17214.1"/>
    <property type="molecule type" value="Genomic_DNA"/>
</dbReference>
<dbReference type="GeneID" id="92740469"/>
<dbReference type="Proteomes" id="UP001243496">
    <property type="component" value="Chromosome"/>
</dbReference>
<dbReference type="RefSeq" id="WP_209291402.1">
    <property type="nucleotide sequence ID" value="NZ_CP132968.1"/>
</dbReference>
<keyword evidence="1" id="KW-0175">Coiled coil</keyword>
<proteinExistence type="predicted"/>
<gene>
    <name evidence="2" type="ORF">RBI15_03650</name>
</gene>
<reference evidence="2" key="1">
    <citation type="submission" date="2023-08" db="EMBL/GenBank/DDBJ databases">
        <title>Complete Genome Sequences of butyrate producing Anaerostipes hadrus strains BA1 and GIF7 isolated from the terminal ileum of a healthy lean male.</title>
        <authorList>
            <person name="Low A."/>
            <person name="Sheludchenko M."/>
            <person name="Cheng H.E."/>
            <person name="Koh X.Q."/>
            <person name="Lee J."/>
        </authorList>
    </citation>
    <scope>NUCLEOTIDE SEQUENCE</scope>
    <source>
        <strain evidence="2">BA1</strain>
    </source>
</reference>
<organism evidence="2 3">
    <name type="scientific">Anaerostipes hadrus</name>
    <dbReference type="NCBI Taxonomy" id="649756"/>
    <lineage>
        <taxon>Bacteria</taxon>
        <taxon>Bacillati</taxon>
        <taxon>Bacillota</taxon>
        <taxon>Clostridia</taxon>
        <taxon>Lachnospirales</taxon>
        <taxon>Lachnospiraceae</taxon>
        <taxon>Anaerostipes</taxon>
    </lineage>
</organism>
<protein>
    <submittedName>
        <fullName evidence="2">Uncharacterized protein</fullName>
    </submittedName>
</protein>